<gene>
    <name evidence="10" type="ORF">ROHU_015916</name>
    <name evidence="9" type="ORF">ROHU_027932</name>
</gene>
<keyword evidence="11" id="KW-1185">Reference proteome</keyword>
<sequence>MPDYCAAYGCSNERNEKTKQQGITFHRFPSDKQRRQSWAIALRREGFEPKDRTVLCSCHFRPEDFDKTGQTVRLRQGAIPSIFKFPDHLSKPSSSRLSRTSHKATEESPQPWSNMPVMGFVGQDLFHESISDHQYALEPVKPKEKLAVYQENMEKLRRDLRNAKDRERRQKKTVSSLLEDLKKNKMLTEKLEQKLDFYSDLPVELFKHDHAFTPTQREFALTLHLHGPKAYTYLRETMKIPLPHPHTLLKLLQTVDAKPGLNTSLLDMLQRQKNKDPARYLSVTGFVININSFTMMIPELLEGQRYVCTYRFSQDHLELFFQSISIRASGRS</sequence>
<dbReference type="SMART" id="SM00980">
    <property type="entry name" value="THAP"/>
    <property type="match status" value="1"/>
</dbReference>
<dbReference type="GO" id="GO:0008270">
    <property type="term" value="F:zinc ion binding"/>
    <property type="evidence" value="ECO:0007669"/>
    <property type="project" value="UniProtKB-KW"/>
</dbReference>
<dbReference type="PANTHER" id="PTHR47696">
    <property type="entry name" value="THAP DOMAIN-CONTAINING PROTEIN 2"/>
    <property type="match status" value="1"/>
</dbReference>
<keyword evidence="1" id="KW-0479">Metal-binding</keyword>
<dbReference type="InterPro" id="IPR026521">
    <property type="entry name" value="THAP2"/>
</dbReference>
<keyword evidence="6" id="KW-0175">Coiled coil</keyword>
<evidence type="ECO:0000259" key="8">
    <source>
        <dbReference type="PROSITE" id="PS50950"/>
    </source>
</evidence>
<dbReference type="EMBL" id="QBIY01011305">
    <property type="protein sequence ID" value="RXN33020.1"/>
    <property type="molecule type" value="Genomic_DNA"/>
</dbReference>
<evidence type="ECO:0000256" key="6">
    <source>
        <dbReference type="SAM" id="Coils"/>
    </source>
</evidence>
<evidence type="ECO:0000256" key="5">
    <source>
        <dbReference type="PROSITE-ProRule" id="PRU00309"/>
    </source>
</evidence>
<dbReference type="InterPro" id="IPR006612">
    <property type="entry name" value="THAP_Znf"/>
</dbReference>
<evidence type="ECO:0000313" key="9">
    <source>
        <dbReference type="EMBL" id="RXN15770.1"/>
    </source>
</evidence>
<dbReference type="Pfam" id="PF12017">
    <property type="entry name" value="Tnp_P_element"/>
    <property type="match status" value="1"/>
</dbReference>
<keyword evidence="3" id="KW-0862">Zinc</keyword>
<keyword evidence="2 5" id="KW-0863">Zinc-finger</keyword>
<dbReference type="GO" id="GO:0003677">
    <property type="term" value="F:DNA binding"/>
    <property type="evidence" value="ECO:0007669"/>
    <property type="project" value="UniProtKB-UniRule"/>
</dbReference>
<evidence type="ECO:0000256" key="4">
    <source>
        <dbReference type="ARBA" id="ARBA00023125"/>
    </source>
</evidence>
<dbReference type="EMBL" id="QBIY01012829">
    <property type="protein sequence ID" value="RXN15770.1"/>
    <property type="molecule type" value="Genomic_DNA"/>
</dbReference>
<dbReference type="SMART" id="SM00692">
    <property type="entry name" value="DM3"/>
    <property type="match status" value="1"/>
</dbReference>
<evidence type="ECO:0000256" key="3">
    <source>
        <dbReference type="ARBA" id="ARBA00022833"/>
    </source>
</evidence>
<dbReference type="PROSITE" id="PS50950">
    <property type="entry name" value="ZF_THAP"/>
    <property type="match status" value="1"/>
</dbReference>
<keyword evidence="4 5" id="KW-0238">DNA-binding</keyword>
<dbReference type="Gene3D" id="6.20.210.20">
    <property type="entry name" value="THAP domain"/>
    <property type="match status" value="1"/>
</dbReference>
<evidence type="ECO:0000256" key="2">
    <source>
        <dbReference type="ARBA" id="ARBA00022771"/>
    </source>
</evidence>
<dbReference type="AlphaFoldDB" id="A0A498M5H9"/>
<protein>
    <submittedName>
        <fullName evidence="9">THAP domain-containing 6-like isoform X1</fullName>
    </submittedName>
</protein>
<organism evidence="9 11">
    <name type="scientific">Labeo rohita</name>
    <name type="common">Indian major carp</name>
    <name type="synonym">Cyprinus rohita</name>
    <dbReference type="NCBI Taxonomy" id="84645"/>
    <lineage>
        <taxon>Eukaryota</taxon>
        <taxon>Metazoa</taxon>
        <taxon>Chordata</taxon>
        <taxon>Craniata</taxon>
        <taxon>Vertebrata</taxon>
        <taxon>Euteleostomi</taxon>
        <taxon>Actinopterygii</taxon>
        <taxon>Neopterygii</taxon>
        <taxon>Teleostei</taxon>
        <taxon>Ostariophysi</taxon>
        <taxon>Cypriniformes</taxon>
        <taxon>Cyprinidae</taxon>
        <taxon>Labeoninae</taxon>
        <taxon>Labeonini</taxon>
        <taxon>Labeo</taxon>
    </lineage>
</organism>
<comment type="caution">
    <text evidence="9">The sequence shown here is derived from an EMBL/GenBank/DDBJ whole genome shotgun (WGS) entry which is preliminary data.</text>
</comment>
<reference evidence="9 11" key="1">
    <citation type="submission" date="2018-03" db="EMBL/GenBank/DDBJ databases">
        <title>Draft genome sequence of Rohu Carp (Labeo rohita).</title>
        <authorList>
            <person name="Das P."/>
            <person name="Kushwaha B."/>
            <person name="Joshi C.G."/>
            <person name="Kumar D."/>
            <person name="Nagpure N.S."/>
            <person name="Sahoo L."/>
            <person name="Das S.P."/>
            <person name="Bit A."/>
            <person name="Patnaik S."/>
            <person name="Meher P.K."/>
            <person name="Jayasankar P."/>
            <person name="Koringa P.G."/>
            <person name="Patel N.V."/>
            <person name="Hinsu A.T."/>
            <person name="Kumar R."/>
            <person name="Pandey M."/>
            <person name="Agarwal S."/>
            <person name="Srivastava S."/>
            <person name="Singh M."/>
            <person name="Iquebal M.A."/>
            <person name="Jaiswal S."/>
            <person name="Angadi U.B."/>
            <person name="Kumar N."/>
            <person name="Raza M."/>
            <person name="Shah T.M."/>
            <person name="Rai A."/>
            <person name="Jena J.K."/>
        </authorList>
    </citation>
    <scope>NUCLEOTIDE SEQUENCE [LARGE SCALE GENOMIC DNA]</scope>
    <source>
        <strain evidence="9">DASCIFA01</strain>
        <tissue evidence="9">Testis</tissue>
    </source>
</reference>
<dbReference type="InterPro" id="IPR038441">
    <property type="entry name" value="THAP_Znf_sf"/>
</dbReference>
<name>A0A498M5H9_LABRO</name>
<dbReference type="InterPro" id="IPR021896">
    <property type="entry name" value="THAP9-like_HTH"/>
</dbReference>
<evidence type="ECO:0000256" key="1">
    <source>
        <dbReference type="ARBA" id="ARBA00022723"/>
    </source>
</evidence>
<dbReference type="STRING" id="84645.A0A498M5H9"/>
<dbReference type="Pfam" id="PF05485">
    <property type="entry name" value="THAP"/>
    <property type="match status" value="1"/>
</dbReference>
<proteinExistence type="predicted"/>
<evidence type="ECO:0000256" key="7">
    <source>
        <dbReference type="SAM" id="MobiDB-lite"/>
    </source>
</evidence>
<feature type="region of interest" description="Disordered" evidence="7">
    <location>
        <begin position="85"/>
        <end position="114"/>
    </location>
</feature>
<accession>A0A498M5H9</accession>
<feature type="domain" description="THAP-type" evidence="8">
    <location>
        <begin position="1"/>
        <end position="83"/>
    </location>
</feature>
<dbReference type="PANTHER" id="PTHR47696:SF1">
    <property type="entry name" value="THAP DOMAIN-CONTAINING PROTEIN 2"/>
    <property type="match status" value="1"/>
</dbReference>
<dbReference type="Proteomes" id="UP000290572">
    <property type="component" value="Unassembled WGS sequence"/>
</dbReference>
<feature type="coiled-coil region" evidence="6">
    <location>
        <begin position="146"/>
        <end position="184"/>
    </location>
</feature>
<dbReference type="SUPFAM" id="SSF57716">
    <property type="entry name" value="Glucocorticoid receptor-like (DNA-binding domain)"/>
    <property type="match status" value="1"/>
</dbReference>
<evidence type="ECO:0000313" key="10">
    <source>
        <dbReference type="EMBL" id="RXN33020.1"/>
    </source>
</evidence>
<evidence type="ECO:0000313" key="11">
    <source>
        <dbReference type="Proteomes" id="UP000290572"/>
    </source>
</evidence>